<organism evidence="2 3">
    <name type="scientific">Apiotrichum porosum</name>
    <dbReference type="NCBI Taxonomy" id="105984"/>
    <lineage>
        <taxon>Eukaryota</taxon>
        <taxon>Fungi</taxon>
        <taxon>Dikarya</taxon>
        <taxon>Basidiomycota</taxon>
        <taxon>Agaricomycotina</taxon>
        <taxon>Tremellomycetes</taxon>
        <taxon>Trichosporonales</taxon>
        <taxon>Trichosporonaceae</taxon>
        <taxon>Apiotrichum</taxon>
    </lineage>
</organism>
<gene>
    <name evidence="2" type="ORF">EHS24_001568</name>
</gene>
<evidence type="ECO:0000313" key="3">
    <source>
        <dbReference type="Proteomes" id="UP000279236"/>
    </source>
</evidence>
<evidence type="ECO:0000256" key="1">
    <source>
        <dbReference type="SAM" id="MobiDB-lite"/>
    </source>
</evidence>
<dbReference type="EMBL" id="RSCE01000010">
    <property type="protein sequence ID" value="RSH79516.1"/>
    <property type="molecule type" value="Genomic_DNA"/>
</dbReference>
<sequence length="186" mass="19077">MFGGDYSSFSGMGGGAYGGYGAGAQHPGSAQQGGYPNVFGSSAASYGSYPGMGSGMIPTQSRGGGYRNEQDASAYASMYGQQAASSYPAFFGHQQPAYDMHAGGPHVQNMALPYGTMAPGGLPNGFSRYSTMGGGGNSFGPFSGAYSGYQAETPEPAEQHDEESYGAPSYNTEGMSRTMQFALGLQ</sequence>
<name>A0A427XKX6_9TREE</name>
<comment type="caution">
    <text evidence="2">The sequence shown here is derived from an EMBL/GenBank/DDBJ whole genome shotgun (WGS) entry which is preliminary data.</text>
</comment>
<dbReference type="RefSeq" id="XP_028474663.1">
    <property type="nucleotide sequence ID" value="XM_028617356.1"/>
</dbReference>
<evidence type="ECO:0000313" key="2">
    <source>
        <dbReference type="EMBL" id="RSH79516.1"/>
    </source>
</evidence>
<protein>
    <submittedName>
        <fullName evidence="2">Uncharacterized protein</fullName>
    </submittedName>
</protein>
<reference evidence="2 3" key="1">
    <citation type="submission" date="2018-11" db="EMBL/GenBank/DDBJ databases">
        <title>Genome sequence of Apiotrichum porosum DSM 27194.</title>
        <authorList>
            <person name="Aliyu H."/>
            <person name="Gorte O."/>
            <person name="Ochsenreither K."/>
        </authorList>
    </citation>
    <scope>NUCLEOTIDE SEQUENCE [LARGE SCALE GENOMIC DNA]</scope>
    <source>
        <strain evidence="2 3">DSM 27194</strain>
    </source>
</reference>
<dbReference type="Proteomes" id="UP000279236">
    <property type="component" value="Unassembled WGS sequence"/>
</dbReference>
<feature type="region of interest" description="Disordered" evidence="1">
    <location>
        <begin position="150"/>
        <end position="173"/>
    </location>
</feature>
<keyword evidence="3" id="KW-1185">Reference proteome</keyword>
<proteinExistence type="predicted"/>
<accession>A0A427XKX6</accession>
<dbReference type="AlphaFoldDB" id="A0A427XKX6"/>
<dbReference type="GeneID" id="39586111"/>